<dbReference type="GO" id="GO:0016791">
    <property type="term" value="F:phosphatase activity"/>
    <property type="evidence" value="ECO:0007669"/>
    <property type="project" value="TreeGrafter"/>
</dbReference>
<dbReference type="SMART" id="SM00065">
    <property type="entry name" value="GAF"/>
    <property type="match status" value="1"/>
</dbReference>
<gene>
    <name evidence="3" type="ORF">CAP_8803</name>
</gene>
<dbReference type="InterPro" id="IPR029016">
    <property type="entry name" value="GAF-like_dom_sf"/>
</dbReference>
<dbReference type="Gene3D" id="3.60.40.10">
    <property type="entry name" value="PPM-type phosphatase domain"/>
    <property type="match status" value="1"/>
</dbReference>
<evidence type="ECO:0000259" key="2">
    <source>
        <dbReference type="PROSITE" id="PS51746"/>
    </source>
</evidence>
<dbReference type="PANTHER" id="PTHR43156:SF2">
    <property type="entry name" value="STAGE II SPORULATION PROTEIN E"/>
    <property type="match status" value="1"/>
</dbReference>
<dbReference type="EMBL" id="ASRX01000092">
    <property type="protein sequence ID" value="EYF01016.1"/>
    <property type="molecule type" value="Genomic_DNA"/>
</dbReference>
<dbReference type="PROSITE" id="PS51746">
    <property type="entry name" value="PPM_2"/>
    <property type="match status" value="1"/>
</dbReference>
<name>A0A017SXK4_9BACT</name>
<comment type="caution">
    <text evidence="3">The sequence shown here is derived from an EMBL/GenBank/DDBJ whole genome shotgun (WGS) entry which is preliminary data.</text>
</comment>
<evidence type="ECO:0000313" key="3">
    <source>
        <dbReference type="EMBL" id="EYF01016.1"/>
    </source>
</evidence>
<dbReference type="STRING" id="1192034.CAP_8803"/>
<keyword evidence="4" id="KW-1185">Reference proteome</keyword>
<dbReference type="Gene3D" id="3.30.450.40">
    <property type="match status" value="1"/>
</dbReference>
<dbReference type="InterPro" id="IPR003018">
    <property type="entry name" value="GAF"/>
</dbReference>
<evidence type="ECO:0000256" key="1">
    <source>
        <dbReference type="ARBA" id="ARBA00022801"/>
    </source>
</evidence>
<dbReference type="Pfam" id="PF13185">
    <property type="entry name" value="GAF_2"/>
    <property type="match status" value="1"/>
</dbReference>
<keyword evidence="1" id="KW-0378">Hydrolase</keyword>
<accession>A0A017SXK4</accession>
<feature type="domain" description="PPM-type phosphatase" evidence="2">
    <location>
        <begin position="290"/>
        <end position="513"/>
    </location>
</feature>
<dbReference type="SUPFAM" id="SSF55781">
    <property type="entry name" value="GAF domain-like"/>
    <property type="match status" value="1"/>
</dbReference>
<dbReference type="eggNOG" id="COG2203">
    <property type="taxonomic scope" value="Bacteria"/>
</dbReference>
<dbReference type="OrthoDB" id="9802500at2"/>
<evidence type="ECO:0000313" key="4">
    <source>
        <dbReference type="Proteomes" id="UP000019678"/>
    </source>
</evidence>
<proteinExistence type="predicted"/>
<dbReference type="InterPro" id="IPR052016">
    <property type="entry name" value="Bact_Sigma-Reg"/>
</dbReference>
<dbReference type="Proteomes" id="UP000019678">
    <property type="component" value="Unassembled WGS sequence"/>
</dbReference>
<dbReference type="eggNOG" id="COG2208">
    <property type="taxonomic scope" value="Bacteria"/>
</dbReference>
<organism evidence="3 4">
    <name type="scientific">Chondromyces apiculatus DSM 436</name>
    <dbReference type="NCBI Taxonomy" id="1192034"/>
    <lineage>
        <taxon>Bacteria</taxon>
        <taxon>Pseudomonadati</taxon>
        <taxon>Myxococcota</taxon>
        <taxon>Polyangia</taxon>
        <taxon>Polyangiales</taxon>
        <taxon>Polyangiaceae</taxon>
        <taxon>Chondromyces</taxon>
    </lineage>
</organism>
<dbReference type="Pfam" id="PF07228">
    <property type="entry name" value="SpoIIE"/>
    <property type="match status" value="1"/>
</dbReference>
<dbReference type="InterPro" id="IPR036457">
    <property type="entry name" value="PPM-type-like_dom_sf"/>
</dbReference>
<dbReference type="AlphaFoldDB" id="A0A017SXK4"/>
<sequence>MASARDTSDGLTLVERLVGQSSVLRYKLASFLGTVRARGVKLPGEVLVQIEEMTRHLGEFHRFAAEQHQVLSDAATREARSRALLEVSRAITSSLDMQTVLQQVLDQVIGLTEAARGYLVLLDERGELGVRVARNLDQRTLEGRDFAFSTSVIAEVIKTQRSIVTSDAREDLRFAHQNSVTMHRLTSIMAAPLSIQGRVIGVLYLDNPGVAGQFSGDDMELLEAFAAQAAIAIHNAQLFGQTDEALKARVKELEAVQAELAVARDQALKGLKAIEREMQVGQLIQAEFLPYELPRVSGWEIGARFLPARHLSGDFYDVFALPGERLALVIADVCDKGVAAALFMALMRGLIRTHAARASGDVLAIVEPVNEFVAEHHGRSAMFTTAFVGILDPASGELRYANCGHEAPLLVRAGGTLVRLGDTGPVLGAARDVEFTMGQVQVAEGDALVAFTDGVVDALSETEERFGEERFLQLAGRPGVPMEKVLERLEAALRAHVASAPPADDVTVLGLRRLSR</sequence>
<dbReference type="SUPFAM" id="SSF81606">
    <property type="entry name" value="PP2C-like"/>
    <property type="match status" value="1"/>
</dbReference>
<dbReference type="InterPro" id="IPR001932">
    <property type="entry name" value="PPM-type_phosphatase-like_dom"/>
</dbReference>
<dbReference type="SMART" id="SM00331">
    <property type="entry name" value="PP2C_SIG"/>
    <property type="match status" value="1"/>
</dbReference>
<dbReference type="RefSeq" id="WP_044250123.1">
    <property type="nucleotide sequence ID" value="NZ_ASRX01000092.1"/>
</dbReference>
<dbReference type="PANTHER" id="PTHR43156">
    <property type="entry name" value="STAGE II SPORULATION PROTEIN E-RELATED"/>
    <property type="match status" value="1"/>
</dbReference>
<reference evidence="3 4" key="1">
    <citation type="submission" date="2013-05" db="EMBL/GenBank/DDBJ databases">
        <title>Genome assembly of Chondromyces apiculatus DSM 436.</title>
        <authorList>
            <person name="Sharma G."/>
            <person name="Khatri I."/>
            <person name="Kaur C."/>
            <person name="Mayilraj S."/>
            <person name="Subramanian S."/>
        </authorList>
    </citation>
    <scope>NUCLEOTIDE SEQUENCE [LARGE SCALE GENOMIC DNA]</scope>
    <source>
        <strain evidence="3 4">DSM 436</strain>
    </source>
</reference>
<protein>
    <submittedName>
        <fullName evidence="3">Stage II sporulation E family protein</fullName>
    </submittedName>
</protein>